<feature type="compositionally biased region" description="Polar residues" evidence="1">
    <location>
        <begin position="40"/>
        <end position="52"/>
    </location>
</feature>
<evidence type="ECO:0000256" key="1">
    <source>
        <dbReference type="SAM" id="MobiDB-lite"/>
    </source>
</evidence>
<accession>A0A0B6YYW1</accession>
<sequence>KHWVLVAEAVVEQTPDTRSSCSSSRTNTGTSSSNSRTKNCKSSSRSRTNFGY</sequence>
<proteinExistence type="predicted"/>
<reference evidence="2" key="1">
    <citation type="submission" date="2014-12" db="EMBL/GenBank/DDBJ databases">
        <title>Insight into the proteome of Arion vulgaris.</title>
        <authorList>
            <person name="Aradska J."/>
            <person name="Bulat T."/>
            <person name="Smidak R."/>
            <person name="Sarate P."/>
            <person name="Gangsoo J."/>
            <person name="Sialana F."/>
            <person name="Bilban M."/>
            <person name="Lubec G."/>
        </authorList>
    </citation>
    <scope>NUCLEOTIDE SEQUENCE</scope>
    <source>
        <tissue evidence="2">Skin</tissue>
    </source>
</reference>
<dbReference type="EMBL" id="HACG01014462">
    <property type="protein sequence ID" value="CEK61327.1"/>
    <property type="molecule type" value="Transcribed_RNA"/>
</dbReference>
<dbReference type="AlphaFoldDB" id="A0A0B6YYW1"/>
<name>A0A0B6YYW1_9EUPU</name>
<feature type="non-terminal residue" evidence="2">
    <location>
        <position position="1"/>
    </location>
</feature>
<organism evidence="2">
    <name type="scientific">Arion vulgaris</name>
    <dbReference type="NCBI Taxonomy" id="1028688"/>
    <lineage>
        <taxon>Eukaryota</taxon>
        <taxon>Metazoa</taxon>
        <taxon>Spiralia</taxon>
        <taxon>Lophotrochozoa</taxon>
        <taxon>Mollusca</taxon>
        <taxon>Gastropoda</taxon>
        <taxon>Heterobranchia</taxon>
        <taxon>Euthyneura</taxon>
        <taxon>Panpulmonata</taxon>
        <taxon>Eupulmonata</taxon>
        <taxon>Stylommatophora</taxon>
        <taxon>Helicina</taxon>
        <taxon>Arionoidea</taxon>
        <taxon>Arionidae</taxon>
        <taxon>Arion</taxon>
    </lineage>
</organism>
<feature type="compositionally biased region" description="Low complexity" evidence="1">
    <location>
        <begin position="17"/>
        <end position="37"/>
    </location>
</feature>
<feature type="region of interest" description="Disordered" evidence="1">
    <location>
        <begin position="14"/>
        <end position="52"/>
    </location>
</feature>
<protein>
    <submittedName>
        <fullName evidence="2">Uncharacterized protein</fullName>
    </submittedName>
</protein>
<gene>
    <name evidence="2" type="primary">ORF41954</name>
</gene>
<evidence type="ECO:0000313" key="2">
    <source>
        <dbReference type="EMBL" id="CEK61327.1"/>
    </source>
</evidence>